<reference evidence="3" key="1">
    <citation type="submission" date="2020-06" db="EMBL/GenBank/DDBJ databases">
        <title>Genomes of multiple members of Pneumocystis genus reveal paths to human pathogen Pneumocystis jirovecii.</title>
        <authorList>
            <person name="Cisse O.H."/>
            <person name="Ma L."/>
            <person name="Dekker J."/>
            <person name="Khil P."/>
            <person name="Jo J."/>
            <person name="Brenchley J."/>
            <person name="Blair R."/>
            <person name="Pahar B."/>
            <person name="Chabe M."/>
            <person name="Van Rompay K.A."/>
            <person name="Keesler R."/>
            <person name="Sukura A."/>
            <person name="Hirsch V."/>
            <person name="Kutty G."/>
            <person name="Liu Y."/>
            <person name="Peng L."/>
            <person name="Chen J."/>
            <person name="Song J."/>
            <person name="Weissenbacher-Lang C."/>
            <person name="Xu J."/>
            <person name="Upham N.S."/>
            <person name="Stajich J.E."/>
            <person name="Cuomo C.A."/>
            <person name="Cushion M.T."/>
            <person name="Kovacs J.A."/>
        </authorList>
    </citation>
    <scope>NUCLEOTIDE SEQUENCE</scope>
    <source>
        <strain evidence="3">2A</strain>
    </source>
</reference>
<accession>A0A899G1J6</accession>
<dbReference type="GO" id="GO:0007095">
    <property type="term" value="P:mitotic G2 DNA damage checkpoint signaling"/>
    <property type="evidence" value="ECO:0007669"/>
    <property type="project" value="TreeGrafter"/>
</dbReference>
<feature type="domain" description="BRCT" evidence="2">
    <location>
        <begin position="475"/>
        <end position="566"/>
    </location>
</feature>
<dbReference type="PANTHER" id="PTHR13561:SF20">
    <property type="entry name" value="DNA TOPOISOMERASE 2-BINDING PROTEIN 1"/>
    <property type="match status" value="1"/>
</dbReference>
<feature type="domain" description="BRCT" evidence="2">
    <location>
        <begin position="268"/>
        <end position="360"/>
    </location>
</feature>
<feature type="domain" description="BRCT" evidence="2">
    <location>
        <begin position="373"/>
        <end position="458"/>
    </location>
</feature>
<proteinExistence type="predicted"/>
<dbReference type="CDD" id="cd18433">
    <property type="entry name" value="BRCT_Rad4_rpt3"/>
    <property type="match status" value="1"/>
</dbReference>
<gene>
    <name evidence="3" type="ORF">MERGE_001047</name>
</gene>
<dbReference type="SMART" id="SM00292">
    <property type="entry name" value="BRCT"/>
    <property type="match status" value="5"/>
</dbReference>
<dbReference type="CDD" id="cd17723">
    <property type="entry name" value="BRCT_Rad4_rpt4"/>
    <property type="match status" value="1"/>
</dbReference>
<keyword evidence="1" id="KW-0677">Repeat</keyword>
<evidence type="ECO:0000313" key="3">
    <source>
        <dbReference type="EMBL" id="QSL66663.1"/>
    </source>
</evidence>
<sequence length="675" mass="79194">MSDQLNYGLKPLSGFIICCTSVVSEIRVDLALKALKLGAIYVQDLTSQVTHLIAGKLNTQKYKYVAMYRVDVKIMHIDWIFDIYKQWLKGEDIDLLEYERRYILPPFYNLLICVTNIPIEQREEIEQKVIDLGGKYTHDLTRDTTHLISSNPTGKKYEFGVKWGIKIITLEWFWQSIERGACLEERLFDVHMVPNEVGKGAWFPAQEIEKDQDKQISFKRKIKKIKLDLNHEVWNNIVNEGNHLENNSFKDNNDFIPIGTTPEMEDSKVNGMFWGLYFYAWAFDNRKTEILQNIIKSHDGTWCKEIQDFPDTPVHIYIIVPHNLPKSEFIDIPRGLFVTEWWIERCLHDKKFIDPSEHFLCSPLPCNFPLEDMKDFSICLTGFSGIDLMHISKLIVLLGANYYESLNKKRNLLIYNINSEKSKKYIKAKDWNIRIVSQDWLWEVVKQGKVINFDEWEKKNEFKSQLDVENNNYDHQSRILAGFTLYFYSIKEKSYMNEVLILAKKLGAKISRLLDNSVTHIICDEYFLNTNEEIDDSIKKCKIVSSKWLLECQKHMKRLDEQDFSNIRDVEKTIKDFDYENLAIKGKYDVKGANINYLADLLKPNGSEKRKKEKIKGRSTSLSIISTNTPIIGSMHKNDSEVFNKNKIIPSEYVKYEDFDALYEKMQVLEKLNKI</sequence>
<dbReference type="EMBL" id="CP054544">
    <property type="protein sequence ID" value="QSL66663.1"/>
    <property type="molecule type" value="Genomic_DNA"/>
</dbReference>
<dbReference type="InterPro" id="IPR036420">
    <property type="entry name" value="BRCT_dom_sf"/>
</dbReference>
<evidence type="ECO:0000256" key="1">
    <source>
        <dbReference type="ARBA" id="ARBA00022737"/>
    </source>
</evidence>
<evidence type="ECO:0000313" key="4">
    <source>
        <dbReference type="Proteomes" id="UP000663699"/>
    </source>
</evidence>
<dbReference type="GO" id="GO:0006270">
    <property type="term" value="P:DNA replication initiation"/>
    <property type="evidence" value="ECO:0007669"/>
    <property type="project" value="TreeGrafter"/>
</dbReference>
<dbReference type="InterPro" id="IPR001357">
    <property type="entry name" value="BRCT_dom"/>
</dbReference>
<dbReference type="SUPFAM" id="SSF52113">
    <property type="entry name" value="BRCT domain"/>
    <property type="match status" value="5"/>
</dbReference>
<dbReference type="PROSITE" id="PS50172">
    <property type="entry name" value="BRCT"/>
    <property type="match status" value="5"/>
</dbReference>
<organism evidence="3 4">
    <name type="scientific">Pneumocystis wakefieldiae</name>
    <dbReference type="NCBI Taxonomy" id="38082"/>
    <lineage>
        <taxon>Eukaryota</taxon>
        <taxon>Fungi</taxon>
        <taxon>Dikarya</taxon>
        <taxon>Ascomycota</taxon>
        <taxon>Taphrinomycotina</taxon>
        <taxon>Pneumocystomycetes</taxon>
        <taxon>Pneumocystaceae</taxon>
        <taxon>Pneumocystis</taxon>
    </lineage>
</organism>
<dbReference type="Proteomes" id="UP000663699">
    <property type="component" value="Chromosome 13"/>
</dbReference>
<dbReference type="GO" id="GO:0033314">
    <property type="term" value="P:mitotic DNA replication checkpoint signaling"/>
    <property type="evidence" value="ECO:0007669"/>
    <property type="project" value="TreeGrafter"/>
</dbReference>
<dbReference type="Gene3D" id="3.40.50.10190">
    <property type="entry name" value="BRCT domain"/>
    <property type="match status" value="5"/>
</dbReference>
<dbReference type="Pfam" id="PF00533">
    <property type="entry name" value="BRCT"/>
    <property type="match status" value="3"/>
</dbReference>
<dbReference type="PANTHER" id="PTHR13561">
    <property type="entry name" value="DNA REPLICATION REGULATOR DPB11-RELATED"/>
    <property type="match status" value="1"/>
</dbReference>
<dbReference type="FunFam" id="3.40.50.10190:FF:000010">
    <property type="entry name" value="DNA topoisomerase II binding protein 1"/>
    <property type="match status" value="1"/>
</dbReference>
<dbReference type="Pfam" id="PF12738">
    <property type="entry name" value="PTCB-BRCT"/>
    <property type="match status" value="1"/>
</dbReference>
<evidence type="ECO:0000259" key="2">
    <source>
        <dbReference type="PROSITE" id="PS50172"/>
    </source>
</evidence>
<keyword evidence="4" id="KW-1185">Reference proteome</keyword>
<feature type="domain" description="BRCT" evidence="2">
    <location>
        <begin position="7"/>
        <end position="82"/>
    </location>
</feature>
<dbReference type="AlphaFoldDB" id="A0A899G1J6"/>
<name>A0A899G1J6_9ASCO</name>
<protein>
    <recommendedName>
        <fullName evidence="2">BRCT domain-containing protein</fullName>
    </recommendedName>
</protein>
<dbReference type="OrthoDB" id="251770at2759"/>
<dbReference type="CDD" id="cd17740">
    <property type="entry name" value="BRCT_Rad4_rpt1"/>
    <property type="match status" value="1"/>
</dbReference>
<feature type="domain" description="BRCT" evidence="2">
    <location>
        <begin position="102"/>
        <end position="190"/>
    </location>
</feature>